<organism evidence="2 3">
    <name type="scientific">Tritrichomonas musculus</name>
    <dbReference type="NCBI Taxonomy" id="1915356"/>
    <lineage>
        <taxon>Eukaryota</taxon>
        <taxon>Metamonada</taxon>
        <taxon>Parabasalia</taxon>
        <taxon>Tritrichomonadida</taxon>
        <taxon>Tritrichomonadidae</taxon>
        <taxon>Tritrichomonas</taxon>
    </lineage>
</organism>
<evidence type="ECO:0000259" key="1">
    <source>
        <dbReference type="Pfam" id="PF00128"/>
    </source>
</evidence>
<dbReference type="SUPFAM" id="SSF51011">
    <property type="entry name" value="Glycosyl hydrolase domain"/>
    <property type="match status" value="1"/>
</dbReference>
<dbReference type="InterPro" id="IPR006047">
    <property type="entry name" value="GH13_cat_dom"/>
</dbReference>
<keyword evidence="3" id="KW-1185">Reference proteome</keyword>
<dbReference type="SUPFAM" id="SSF51445">
    <property type="entry name" value="(Trans)glycosidases"/>
    <property type="match status" value="1"/>
</dbReference>
<dbReference type="PANTHER" id="PTHR10357">
    <property type="entry name" value="ALPHA-AMYLASE FAMILY MEMBER"/>
    <property type="match status" value="1"/>
</dbReference>
<name>A0ABR2JPD0_9EUKA</name>
<accession>A0ABR2JPD0</accession>
<comment type="caution">
    <text evidence="2">The sequence shown here is derived from an EMBL/GenBank/DDBJ whole genome shotgun (WGS) entry which is preliminary data.</text>
</comment>
<dbReference type="Proteomes" id="UP001470230">
    <property type="component" value="Unassembled WGS sequence"/>
</dbReference>
<dbReference type="PANTHER" id="PTHR10357:SF179">
    <property type="entry name" value="NEUTRAL AND BASIC AMINO ACID TRANSPORT PROTEIN RBAT"/>
    <property type="match status" value="1"/>
</dbReference>
<dbReference type="Pfam" id="PF00128">
    <property type="entry name" value="Alpha-amylase"/>
    <property type="match status" value="1"/>
</dbReference>
<dbReference type="EMBL" id="JAPFFF010000010">
    <property type="protein sequence ID" value="KAK8880621.1"/>
    <property type="molecule type" value="Genomic_DNA"/>
</dbReference>
<protein>
    <recommendedName>
        <fullName evidence="1">Glycosyl hydrolase family 13 catalytic domain-containing protein</fullName>
    </recommendedName>
</protein>
<reference evidence="2 3" key="1">
    <citation type="submission" date="2024-04" db="EMBL/GenBank/DDBJ databases">
        <title>Tritrichomonas musculus Genome.</title>
        <authorList>
            <person name="Alves-Ferreira E."/>
            <person name="Grigg M."/>
            <person name="Lorenzi H."/>
            <person name="Galac M."/>
        </authorList>
    </citation>
    <scope>NUCLEOTIDE SEQUENCE [LARGE SCALE GENOMIC DNA]</scope>
    <source>
        <strain evidence="2 3">EAF2021</strain>
    </source>
</reference>
<evidence type="ECO:0000313" key="3">
    <source>
        <dbReference type="Proteomes" id="UP001470230"/>
    </source>
</evidence>
<dbReference type="Gene3D" id="3.20.20.80">
    <property type="entry name" value="Glycosidases"/>
    <property type="match status" value="1"/>
</dbReference>
<proteinExistence type="predicted"/>
<sequence length="215" mass="25260">MAGIASSYQITVFLVRFLVLVMIHRLKFELSAKMLATINFSLKGTVYVFQGEEIGMANVKYESIDDYKDIETVNFHKIATDPNENNLKMTKDEAMKAIHHVSRDNARTPMQWINPNYTQINVQQELNDKDSILNFYKELIKMRKDYVDVAVNGVFKDFFKDDENACIYTRTYQSKVMFVANNFTKYDQKLNVLIIQMMKLILARKQLFDHLKHLY</sequence>
<evidence type="ECO:0000313" key="2">
    <source>
        <dbReference type="EMBL" id="KAK8880621.1"/>
    </source>
</evidence>
<feature type="domain" description="Glycosyl hydrolase family 13 catalytic" evidence="1">
    <location>
        <begin position="29"/>
        <end position="146"/>
    </location>
</feature>
<dbReference type="InterPro" id="IPR017853">
    <property type="entry name" value="GH"/>
</dbReference>
<gene>
    <name evidence="2" type="ORF">M9Y10_003303</name>
</gene>